<dbReference type="GO" id="GO:0046872">
    <property type="term" value="F:metal ion binding"/>
    <property type="evidence" value="ECO:0007669"/>
    <property type="project" value="UniProtKB-KW"/>
</dbReference>
<dbReference type="Gene3D" id="2.120.10.30">
    <property type="entry name" value="TolB, C-terminal domain"/>
    <property type="match status" value="1"/>
</dbReference>
<dbReference type="PANTHER" id="PTHR11799:SF12">
    <property type="entry name" value="PARAOXONASE-RELATED"/>
    <property type="match status" value="1"/>
</dbReference>
<evidence type="ECO:0000256" key="2">
    <source>
        <dbReference type="ARBA" id="ARBA00008595"/>
    </source>
</evidence>
<proteinExistence type="inferred from homology"/>
<dbReference type="InterPro" id="IPR002640">
    <property type="entry name" value="Arylesterase"/>
</dbReference>
<dbReference type="AlphaFoldDB" id="A0A8X7XBN3"/>
<comment type="similarity">
    <text evidence="2 13">Belongs to the paraoxonase family.</text>
</comment>
<feature type="glycosylation site" description="N-linked (GlcNAc...) asparagine" evidence="12">
    <location>
        <position position="378"/>
    </location>
</feature>
<keyword evidence="16" id="KW-1185">Reference proteome</keyword>
<evidence type="ECO:0000313" key="15">
    <source>
        <dbReference type="EMBL" id="KAG2465008.1"/>
    </source>
</evidence>
<dbReference type="EMBL" id="JAATIS010002524">
    <property type="protein sequence ID" value="KAG2465008.1"/>
    <property type="molecule type" value="Genomic_DNA"/>
</dbReference>
<dbReference type="GO" id="GO:0004064">
    <property type="term" value="F:arylesterase activity"/>
    <property type="evidence" value="ECO:0007669"/>
    <property type="project" value="UniProtKB-UniRule"/>
</dbReference>
<feature type="binding site" evidence="10">
    <location>
        <position position="105"/>
    </location>
    <ligand>
        <name>Ca(2+)</name>
        <dbReference type="ChEBI" id="CHEBI:29108"/>
        <label>1</label>
        <note>catalytic</note>
    </ligand>
</feature>
<dbReference type="Pfam" id="PF13551">
    <property type="entry name" value="HTH_29"/>
    <property type="match status" value="1"/>
</dbReference>
<evidence type="ECO:0000256" key="13">
    <source>
        <dbReference type="RuleBase" id="RU368025"/>
    </source>
</evidence>
<dbReference type="Proteomes" id="UP000886611">
    <property type="component" value="Unassembled WGS sequence"/>
</dbReference>
<comment type="catalytic activity">
    <reaction evidence="1 13">
        <text>a phenyl acetate + H2O = a phenol + acetate + H(+)</text>
        <dbReference type="Rhea" id="RHEA:17309"/>
        <dbReference type="ChEBI" id="CHEBI:15377"/>
        <dbReference type="ChEBI" id="CHEBI:15378"/>
        <dbReference type="ChEBI" id="CHEBI:30089"/>
        <dbReference type="ChEBI" id="CHEBI:33853"/>
        <dbReference type="ChEBI" id="CHEBI:140310"/>
        <dbReference type="EC" id="3.1.1.2"/>
    </reaction>
</comment>
<feature type="compositionally biased region" description="Basic and acidic residues" evidence="14">
    <location>
        <begin position="42"/>
        <end position="54"/>
    </location>
</feature>
<evidence type="ECO:0000256" key="7">
    <source>
        <dbReference type="ARBA" id="ARBA00023157"/>
    </source>
</evidence>
<feature type="active site" description="Proton acceptor" evidence="9">
    <location>
        <position position="166"/>
    </location>
</feature>
<evidence type="ECO:0000256" key="3">
    <source>
        <dbReference type="ARBA" id="ARBA00022723"/>
    </source>
</evidence>
<feature type="region of interest" description="Disordered" evidence="14">
    <location>
        <begin position="42"/>
        <end position="64"/>
    </location>
</feature>
<evidence type="ECO:0000313" key="16">
    <source>
        <dbReference type="Proteomes" id="UP000886611"/>
    </source>
</evidence>
<keyword evidence="8 12" id="KW-0325">Glycoprotein</keyword>
<feature type="disulfide bond" description="In form B" evidence="11">
    <location>
        <begin position="94"/>
        <end position="407"/>
    </location>
</feature>
<feature type="non-terminal residue" evidence="15">
    <location>
        <position position="410"/>
    </location>
</feature>
<evidence type="ECO:0000256" key="8">
    <source>
        <dbReference type="ARBA" id="ARBA00023180"/>
    </source>
</evidence>
<dbReference type="PANTHER" id="PTHR11799">
    <property type="entry name" value="PARAOXONASE"/>
    <property type="match status" value="1"/>
</dbReference>
<comment type="caution">
    <text evidence="15">The sequence shown here is derived from an EMBL/GenBank/DDBJ whole genome shotgun (WGS) entry which is preliminary data.</text>
</comment>
<evidence type="ECO:0000256" key="4">
    <source>
        <dbReference type="ARBA" id="ARBA00022729"/>
    </source>
</evidence>
<dbReference type="Pfam" id="PF01731">
    <property type="entry name" value="Arylesterase"/>
    <property type="match status" value="1"/>
</dbReference>
<evidence type="ECO:0000256" key="14">
    <source>
        <dbReference type="SAM" id="MobiDB-lite"/>
    </source>
</evidence>
<feature type="binding site" evidence="10">
    <location>
        <position position="223"/>
    </location>
    <ligand>
        <name>Ca(2+)</name>
        <dbReference type="ChEBI" id="CHEBI:29108"/>
        <label>1</label>
        <note>catalytic</note>
    </ligand>
</feature>
<feature type="glycosylation site" description="N-linked (GlcNAc...) asparagine" evidence="12">
    <location>
        <position position="307"/>
    </location>
</feature>
<comment type="PTM">
    <text evidence="12">Glycosylated.</text>
</comment>
<name>A0A8X7XBN3_POLSE</name>
<feature type="binding site" evidence="10">
    <location>
        <position position="168"/>
    </location>
    <ligand>
        <name>Ca(2+)</name>
        <dbReference type="ChEBI" id="CHEBI:29108"/>
        <label>1</label>
        <note>catalytic</note>
    </ligand>
</feature>
<accession>A0A8X7XBN3</accession>
<dbReference type="FunFam" id="2.120.10.30:FF:000023">
    <property type="entry name" value="Serum paraoxonase/arylesterase 2"/>
    <property type="match status" value="1"/>
</dbReference>
<protein>
    <recommendedName>
        <fullName evidence="13">Paraoxonase</fullName>
        <ecNumber evidence="13">3.1.1.2</ecNumber>
    </recommendedName>
</protein>
<keyword evidence="7 11" id="KW-1015">Disulfide bond</keyword>
<reference evidence="15 16" key="1">
    <citation type="journal article" date="2021" name="Cell">
        <title>Tracing the genetic footprints of vertebrate landing in non-teleost ray-finned fishes.</title>
        <authorList>
            <person name="Bi X."/>
            <person name="Wang K."/>
            <person name="Yang L."/>
            <person name="Pan H."/>
            <person name="Jiang H."/>
            <person name="Wei Q."/>
            <person name="Fang M."/>
            <person name="Yu H."/>
            <person name="Zhu C."/>
            <person name="Cai Y."/>
            <person name="He Y."/>
            <person name="Gan X."/>
            <person name="Zeng H."/>
            <person name="Yu D."/>
            <person name="Zhu Y."/>
            <person name="Jiang H."/>
            <person name="Qiu Q."/>
            <person name="Yang H."/>
            <person name="Zhang Y.E."/>
            <person name="Wang W."/>
            <person name="Zhu M."/>
            <person name="He S."/>
            <person name="Zhang G."/>
        </authorList>
    </citation>
    <scope>NUCLEOTIDE SEQUENCE [LARGE SCALE GENOMIC DNA]</scope>
    <source>
        <strain evidence="15">Bchr_013</strain>
    </source>
</reference>
<evidence type="ECO:0000256" key="10">
    <source>
        <dbReference type="PIRSR" id="PIRSR602640-2"/>
    </source>
</evidence>
<dbReference type="InterPro" id="IPR051288">
    <property type="entry name" value="Serum_paraoxonase/arylesterase"/>
</dbReference>
<dbReference type="EC" id="3.1.1.2" evidence="13"/>
<evidence type="ECO:0000256" key="5">
    <source>
        <dbReference type="ARBA" id="ARBA00022801"/>
    </source>
</evidence>
<dbReference type="InterPro" id="IPR009057">
    <property type="entry name" value="Homeodomain-like_sf"/>
</dbReference>
<organism evidence="15 16">
    <name type="scientific">Polypterus senegalus</name>
    <name type="common">Senegal bichir</name>
    <dbReference type="NCBI Taxonomy" id="55291"/>
    <lineage>
        <taxon>Eukaryota</taxon>
        <taxon>Metazoa</taxon>
        <taxon>Chordata</taxon>
        <taxon>Craniata</taxon>
        <taxon>Vertebrata</taxon>
        <taxon>Euteleostomi</taxon>
        <taxon>Actinopterygii</taxon>
        <taxon>Polypteriformes</taxon>
        <taxon>Polypteridae</taxon>
        <taxon>Polypterus</taxon>
    </lineage>
</organism>
<dbReference type="InterPro" id="IPR011042">
    <property type="entry name" value="6-blade_b-propeller_TolB-like"/>
</dbReference>
<keyword evidence="6 10" id="KW-0106">Calcium</keyword>
<feature type="binding site" evidence="10">
    <location>
        <position position="323"/>
    </location>
    <ligand>
        <name>Ca(2+)</name>
        <dbReference type="ChEBI" id="CHEBI:29108"/>
        <label>1</label>
        <note>catalytic</note>
    </ligand>
</feature>
<keyword evidence="4" id="KW-0732">Signal</keyword>
<evidence type="ECO:0000256" key="11">
    <source>
        <dbReference type="PIRSR" id="PIRSR602640-3"/>
    </source>
</evidence>
<evidence type="ECO:0000256" key="6">
    <source>
        <dbReference type="ARBA" id="ARBA00022837"/>
    </source>
</evidence>
<keyword evidence="5 13" id="KW-0378">Hydrolase</keyword>
<evidence type="ECO:0000256" key="1">
    <source>
        <dbReference type="ARBA" id="ARBA00000368"/>
    </source>
</evidence>
<feature type="binding site" evidence="10">
    <location>
        <position position="278"/>
    </location>
    <ligand>
        <name>Ca(2+)</name>
        <dbReference type="ChEBI" id="CHEBI:29108"/>
        <label>1</label>
        <note>catalytic</note>
    </ligand>
</feature>
<feature type="non-terminal residue" evidence="15">
    <location>
        <position position="1"/>
    </location>
</feature>
<feature type="binding site" evidence="10">
    <location>
        <position position="324"/>
    </location>
    <ligand>
        <name>Ca(2+)</name>
        <dbReference type="ChEBI" id="CHEBI:29108"/>
        <label>1</label>
        <note>catalytic</note>
    </ligand>
</feature>
<feature type="binding site" evidence="10">
    <location>
        <position position="106"/>
    </location>
    <ligand>
        <name>Ca(2+)</name>
        <dbReference type="ChEBI" id="CHEBI:29108"/>
        <label>1</label>
        <note>catalytic</note>
    </ligand>
</feature>
<dbReference type="SUPFAM" id="SSF63829">
    <property type="entry name" value="Calcium-dependent phosphotriesterase"/>
    <property type="match status" value="1"/>
</dbReference>
<feature type="binding site" evidence="10">
    <location>
        <position position="222"/>
    </location>
    <ligand>
        <name>Ca(2+)</name>
        <dbReference type="ChEBI" id="CHEBI:29108"/>
        <label>1</label>
        <note>catalytic</note>
    </ligand>
</feature>
<gene>
    <name evidence="15" type="primary">Pon2_1</name>
    <name evidence="15" type="ORF">GTO96_0009556</name>
</gene>
<sequence>MPRVPAHLRERALGMLQGFMRTADVARAINCHVRTVRRLRQRYRETGRTADHPRSGRPRVTTPAQDRYIRISHLHDRSRILATRELKQNHLPNCQYLKGIAYGSEDIAILPNGLALISSGLKYPLTQNFAPDVPGKILVLDLEEDVLKPVELRISHGFDLQSFNPHGISAYIDHTDDTVYLFVVNHLHPHFTSQIELFKFLDEDNTLIHLKTIKHELLLNVNDIVAIGPETFYASSDHYFTDTILRIFEKFVGLAWCNIIYYSPGEVISAAADFGFANGINISPDGRYIYVADLLDSIVHVLEIQDNKTLTRVKVINVGSLPDNIHVDHETGDLWIGCHPNGWKFSFYNKDDPPGSEILRIKNIHSEKPVVIQEYADNGSVLQGSSVAVNYDGKVLIGTVFHKALCCDLH</sequence>
<evidence type="ECO:0000256" key="9">
    <source>
        <dbReference type="PIRSR" id="PIRSR602640-1"/>
    </source>
</evidence>
<dbReference type="SUPFAM" id="SSF46689">
    <property type="entry name" value="Homeodomain-like"/>
    <property type="match status" value="1"/>
</dbReference>
<evidence type="ECO:0000256" key="12">
    <source>
        <dbReference type="PIRSR" id="PIRSR602640-4"/>
    </source>
</evidence>
<keyword evidence="3 10" id="KW-0479">Metal-binding</keyword>
<comment type="cofactor">
    <cofactor evidence="10 13">
        <name>Ca(2+)</name>
        <dbReference type="ChEBI" id="CHEBI:29108"/>
    </cofactor>
    <text evidence="10 13">Binds 2 calcium ions per subunit.</text>
</comment>
<dbReference type="PRINTS" id="PR01785">
    <property type="entry name" value="PARAOXONASE"/>
</dbReference>